<evidence type="ECO:0000313" key="1">
    <source>
        <dbReference type="EMBL" id="MES1920451.1"/>
    </source>
</evidence>
<sequence length="81" mass="9961">MRKWSMNEEDEFIEDKHEKYLEIKTEIDKAKQQKMEKINDVLIGVFGFKHKNNKKQVLESLFCYLSFSKKLVCPNRRWWAY</sequence>
<proteinExistence type="predicted"/>
<name>A0ABV2ALA3_9EUKA</name>
<dbReference type="Proteomes" id="UP001439008">
    <property type="component" value="Unassembled WGS sequence"/>
</dbReference>
<dbReference type="EMBL" id="JBDODL010000677">
    <property type="protein sequence ID" value="MES1920451.1"/>
    <property type="molecule type" value="Genomic_DNA"/>
</dbReference>
<organism evidence="1 2">
    <name type="scientific">Bonamia ostreae</name>
    <dbReference type="NCBI Taxonomy" id="126728"/>
    <lineage>
        <taxon>Eukaryota</taxon>
        <taxon>Sar</taxon>
        <taxon>Rhizaria</taxon>
        <taxon>Endomyxa</taxon>
        <taxon>Ascetosporea</taxon>
        <taxon>Haplosporida</taxon>
        <taxon>Bonamia</taxon>
    </lineage>
</organism>
<evidence type="ECO:0000313" key="2">
    <source>
        <dbReference type="Proteomes" id="UP001439008"/>
    </source>
</evidence>
<protein>
    <submittedName>
        <fullName evidence="1">Uncharacterized protein</fullName>
    </submittedName>
</protein>
<accession>A0ABV2ALA3</accession>
<keyword evidence="2" id="KW-1185">Reference proteome</keyword>
<reference evidence="1 2" key="1">
    <citation type="journal article" date="2024" name="BMC Biol.">
        <title>Comparative genomics of Ascetosporea gives new insight into the evolutionary basis for animal parasitism in Rhizaria.</title>
        <authorList>
            <person name="Hiltunen Thoren M."/>
            <person name="Onut-Brannstrom I."/>
            <person name="Alfjorden A."/>
            <person name="Peckova H."/>
            <person name="Swords F."/>
            <person name="Hooper C."/>
            <person name="Holzer A.S."/>
            <person name="Bass D."/>
            <person name="Burki F."/>
        </authorList>
    </citation>
    <scope>NUCLEOTIDE SEQUENCE [LARGE SCALE GENOMIC DNA]</scope>
    <source>
        <strain evidence="1">20-A016</strain>
    </source>
</reference>
<comment type="caution">
    <text evidence="1">The sequence shown here is derived from an EMBL/GenBank/DDBJ whole genome shotgun (WGS) entry which is preliminary data.</text>
</comment>
<gene>
    <name evidence="1" type="ORF">MHBO_005305</name>
</gene>